<organism evidence="9 10">
    <name type="scientific">Virgibacillus pantothenticus</name>
    <dbReference type="NCBI Taxonomy" id="1473"/>
    <lineage>
        <taxon>Bacteria</taxon>
        <taxon>Bacillati</taxon>
        <taxon>Bacillota</taxon>
        <taxon>Bacilli</taxon>
        <taxon>Bacillales</taxon>
        <taxon>Bacillaceae</taxon>
        <taxon>Virgibacillus</taxon>
    </lineage>
</organism>
<dbReference type="Pfam" id="PF00482">
    <property type="entry name" value="T2SSF"/>
    <property type="match status" value="2"/>
</dbReference>
<accession>A0A0L0QPH1</accession>
<dbReference type="GeneID" id="66870343"/>
<reference evidence="10" key="1">
    <citation type="submission" date="2015-07" db="EMBL/GenBank/DDBJ databases">
        <title>Fjat-10053 dsm26.</title>
        <authorList>
            <person name="Liu B."/>
            <person name="Wang J."/>
            <person name="Zhu Y."/>
            <person name="Liu G."/>
            <person name="Chen Q."/>
            <person name="Chen Z."/>
            <person name="Lan J."/>
            <person name="Che J."/>
            <person name="Ge C."/>
            <person name="Shi H."/>
            <person name="Pan Z."/>
            <person name="Liu X."/>
        </authorList>
    </citation>
    <scope>NUCLEOTIDE SEQUENCE [LARGE SCALE GENOMIC DNA]</scope>
    <source>
        <strain evidence="10">DSM 26</strain>
    </source>
</reference>
<evidence type="ECO:0000256" key="3">
    <source>
        <dbReference type="ARBA" id="ARBA00022475"/>
    </source>
</evidence>
<protein>
    <recommendedName>
        <fullName evidence="8">Type II secretion system protein GspF domain-containing protein</fullName>
    </recommendedName>
</protein>
<evidence type="ECO:0000256" key="6">
    <source>
        <dbReference type="ARBA" id="ARBA00023136"/>
    </source>
</evidence>
<evidence type="ECO:0000256" key="1">
    <source>
        <dbReference type="ARBA" id="ARBA00004651"/>
    </source>
</evidence>
<keyword evidence="6 7" id="KW-0472">Membrane</keyword>
<dbReference type="InterPro" id="IPR042094">
    <property type="entry name" value="T2SS_GspF_sf"/>
</dbReference>
<dbReference type="InterPro" id="IPR003004">
    <property type="entry name" value="GspF/PilC"/>
</dbReference>
<dbReference type="Proteomes" id="UP000036780">
    <property type="component" value="Unassembled WGS sequence"/>
</dbReference>
<evidence type="ECO:0000313" key="9">
    <source>
        <dbReference type="EMBL" id="KNE20487.1"/>
    </source>
</evidence>
<proteinExistence type="inferred from homology"/>
<dbReference type="PANTHER" id="PTHR30012:SF0">
    <property type="entry name" value="TYPE II SECRETION SYSTEM PROTEIN F-RELATED"/>
    <property type="match status" value="1"/>
</dbReference>
<comment type="similarity">
    <text evidence="2">Belongs to the GSP F family.</text>
</comment>
<evidence type="ECO:0000256" key="2">
    <source>
        <dbReference type="ARBA" id="ARBA00005745"/>
    </source>
</evidence>
<dbReference type="InterPro" id="IPR018076">
    <property type="entry name" value="T2SS_GspF_dom"/>
</dbReference>
<sequence>MDTFLKKHITRQKNELSHHDQLRFLKRLHHLLTNGYPLIEALDSIAWDKRFSDFAKQIMNELTTGTTFDQALQKASFHPSITSYLAFAMSNQNLQENIKRSFQMFEQRLIYKSKFRQAIRYPILLLFIFLPILFMLKQVVLPSFIDLYRGTPGSSAILVIAMTLIDWLLLLLIFTTAALCIFAIGWNYFKRNIPIDRQVTFYARLPIYRNFLTVQTSFLFATQFSTLIQTGLPFKAILQQMMYQKKQPLISYYAKLMTAQLTEGRQLPALLSQLRFLDKPLANIFQKDSNTATLEKDLNVYAESLMEETERRILKMLTYIQPVFFIMIGCFVLFIYMTLMWPMFQLIKTI</sequence>
<dbReference type="RefSeq" id="WP_050353062.1">
    <property type="nucleotide sequence ID" value="NZ_BOSN01000001.1"/>
</dbReference>
<feature type="domain" description="Type II secretion system protein GspF" evidence="8">
    <location>
        <begin position="24"/>
        <end position="142"/>
    </location>
</feature>
<keyword evidence="5 7" id="KW-1133">Transmembrane helix</keyword>
<evidence type="ECO:0000256" key="7">
    <source>
        <dbReference type="SAM" id="Phobius"/>
    </source>
</evidence>
<dbReference type="AlphaFoldDB" id="A0A0L0QPH1"/>
<comment type="caution">
    <text evidence="9">The sequence shown here is derived from an EMBL/GenBank/DDBJ whole genome shotgun (WGS) entry which is preliminary data.</text>
</comment>
<dbReference type="GO" id="GO:0005886">
    <property type="term" value="C:plasma membrane"/>
    <property type="evidence" value="ECO:0007669"/>
    <property type="project" value="UniProtKB-SubCell"/>
</dbReference>
<feature type="transmembrane region" description="Helical" evidence="7">
    <location>
        <begin position="118"/>
        <end position="136"/>
    </location>
</feature>
<keyword evidence="3" id="KW-1003">Cell membrane</keyword>
<evidence type="ECO:0000256" key="4">
    <source>
        <dbReference type="ARBA" id="ARBA00022692"/>
    </source>
</evidence>
<comment type="subcellular location">
    <subcellularLocation>
        <location evidence="1">Cell membrane</location>
        <topology evidence="1">Multi-pass membrane protein</topology>
    </subcellularLocation>
</comment>
<gene>
    <name evidence="9" type="ORF">AFK71_19145</name>
</gene>
<dbReference type="InterPro" id="IPR047692">
    <property type="entry name" value="T4P_ComGB"/>
</dbReference>
<dbReference type="Gene3D" id="1.20.81.30">
    <property type="entry name" value="Type II secretion system (T2SS), domain F"/>
    <property type="match status" value="2"/>
</dbReference>
<dbReference type="EMBL" id="LGTO01000007">
    <property type="protein sequence ID" value="KNE20487.1"/>
    <property type="molecule type" value="Genomic_DNA"/>
</dbReference>
<feature type="transmembrane region" description="Helical" evidence="7">
    <location>
        <begin position="156"/>
        <end position="189"/>
    </location>
</feature>
<evidence type="ECO:0000256" key="5">
    <source>
        <dbReference type="ARBA" id="ARBA00022989"/>
    </source>
</evidence>
<feature type="domain" description="Type II secretion system protein GspF" evidence="8">
    <location>
        <begin position="220"/>
        <end position="342"/>
    </location>
</feature>
<dbReference type="PRINTS" id="PR00812">
    <property type="entry name" value="BCTERIALGSPF"/>
</dbReference>
<evidence type="ECO:0000259" key="8">
    <source>
        <dbReference type="Pfam" id="PF00482"/>
    </source>
</evidence>
<name>A0A0L0QPH1_VIRPA</name>
<dbReference type="PATRIC" id="fig|1473.5.peg.2573"/>
<dbReference type="NCBIfam" id="NF041012">
    <property type="entry name" value="T4P_ComGB"/>
    <property type="match status" value="1"/>
</dbReference>
<dbReference type="PANTHER" id="PTHR30012">
    <property type="entry name" value="GENERAL SECRETION PATHWAY PROTEIN"/>
    <property type="match status" value="1"/>
</dbReference>
<feature type="transmembrane region" description="Helical" evidence="7">
    <location>
        <begin position="319"/>
        <end position="344"/>
    </location>
</feature>
<evidence type="ECO:0000313" key="10">
    <source>
        <dbReference type="Proteomes" id="UP000036780"/>
    </source>
</evidence>
<keyword evidence="10" id="KW-1185">Reference proteome</keyword>
<keyword evidence="4 7" id="KW-0812">Transmembrane</keyword>